<dbReference type="GO" id="GO:0043565">
    <property type="term" value="F:sequence-specific DNA binding"/>
    <property type="evidence" value="ECO:0007669"/>
    <property type="project" value="TreeGrafter"/>
</dbReference>
<dbReference type="SUPFAM" id="SSF46785">
    <property type="entry name" value="Winged helix' DNA-binding domain"/>
    <property type="match status" value="1"/>
</dbReference>
<dbReference type="InterPro" id="IPR036388">
    <property type="entry name" value="WH-like_DNA-bd_sf"/>
</dbReference>
<reference evidence="6 7" key="1">
    <citation type="submission" date="2019-01" db="EMBL/GenBank/DDBJ databases">
        <authorList>
            <person name="Chen W.-M."/>
        </authorList>
    </citation>
    <scope>NUCLEOTIDE SEQUENCE [LARGE SCALE GENOMIC DNA]</scope>
    <source>
        <strain evidence="6 7">CCP-18</strain>
    </source>
</reference>
<keyword evidence="7" id="KW-1185">Reference proteome</keyword>
<comment type="similarity">
    <text evidence="1">Belongs to the LysR transcriptional regulatory family.</text>
</comment>
<dbReference type="InterPro" id="IPR036390">
    <property type="entry name" value="WH_DNA-bd_sf"/>
</dbReference>
<dbReference type="Pfam" id="PF03466">
    <property type="entry name" value="LysR_substrate"/>
    <property type="match status" value="1"/>
</dbReference>
<evidence type="ECO:0000256" key="3">
    <source>
        <dbReference type="ARBA" id="ARBA00023125"/>
    </source>
</evidence>
<keyword evidence="2" id="KW-0805">Transcription regulation</keyword>
<protein>
    <submittedName>
        <fullName evidence="6">LysR family transcriptional regulator</fullName>
    </submittedName>
</protein>
<dbReference type="Proteomes" id="UP000288587">
    <property type="component" value="Unassembled WGS sequence"/>
</dbReference>
<name>A0A3S2XN65_9BURK</name>
<evidence type="ECO:0000256" key="4">
    <source>
        <dbReference type="ARBA" id="ARBA00023163"/>
    </source>
</evidence>
<dbReference type="RefSeq" id="WP_127684040.1">
    <property type="nucleotide sequence ID" value="NZ_SACM01000005.1"/>
</dbReference>
<dbReference type="InterPro" id="IPR005119">
    <property type="entry name" value="LysR_subst-bd"/>
</dbReference>
<feature type="domain" description="HTH lysR-type" evidence="5">
    <location>
        <begin position="1"/>
        <end position="60"/>
    </location>
</feature>
<dbReference type="SUPFAM" id="SSF53850">
    <property type="entry name" value="Periplasmic binding protein-like II"/>
    <property type="match status" value="1"/>
</dbReference>
<evidence type="ECO:0000313" key="6">
    <source>
        <dbReference type="EMBL" id="RVT83059.1"/>
    </source>
</evidence>
<evidence type="ECO:0000259" key="5">
    <source>
        <dbReference type="PROSITE" id="PS50931"/>
    </source>
</evidence>
<comment type="caution">
    <text evidence="6">The sequence shown here is derived from an EMBL/GenBank/DDBJ whole genome shotgun (WGS) entry which is preliminary data.</text>
</comment>
<dbReference type="Pfam" id="PF00126">
    <property type="entry name" value="HTH_1"/>
    <property type="match status" value="1"/>
</dbReference>
<dbReference type="Gene3D" id="1.10.10.10">
    <property type="entry name" value="Winged helix-like DNA-binding domain superfamily/Winged helix DNA-binding domain"/>
    <property type="match status" value="1"/>
</dbReference>
<dbReference type="GO" id="GO:0009089">
    <property type="term" value="P:lysine biosynthetic process via diaminopimelate"/>
    <property type="evidence" value="ECO:0007669"/>
    <property type="project" value="TreeGrafter"/>
</dbReference>
<proteinExistence type="inferred from homology"/>
<dbReference type="EMBL" id="SACM01000005">
    <property type="protein sequence ID" value="RVT83059.1"/>
    <property type="molecule type" value="Genomic_DNA"/>
</dbReference>
<dbReference type="PANTHER" id="PTHR30427">
    <property type="entry name" value="TRANSCRIPTIONAL ACTIVATOR PROTEIN LYSR"/>
    <property type="match status" value="1"/>
</dbReference>
<dbReference type="GO" id="GO:0010628">
    <property type="term" value="P:positive regulation of gene expression"/>
    <property type="evidence" value="ECO:0007669"/>
    <property type="project" value="TreeGrafter"/>
</dbReference>
<dbReference type="InterPro" id="IPR000847">
    <property type="entry name" value="LysR_HTH_N"/>
</dbReference>
<dbReference type="OrthoDB" id="110033at2"/>
<keyword evidence="3" id="KW-0238">DNA-binding</keyword>
<dbReference type="NCBIfam" id="NF008239">
    <property type="entry name" value="PRK11013.1"/>
    <property type="match status" value="1"/>
</dbReference>
<dbReference type="GO" id="GO:0003700">
    <property type="term" value="F:DNA-binding transcription factor activity"/>
    <property type="evidence" value="ECO:0007669"/>
    <property type="project" value="InterPro"/>
</dbReference>
<organism evidence="6 7">
    <name type="scientific">Inhella crocodyli</name>
    <dbReference type="NCBI Taxonomy" id="2499851"/>
    <lineage>
        <taxon>Bacteria</taxon>
        <taxon>Pseudomonadati</taxon>
        <taxon>Pseudomonadota</taxon>
        <taxon>Betaproteobacteria</taxon>
        <taxon>Burkholderiales</taxon>
        <taxon>Sphaerotilaceae</taxon>
        <taxon>Inhella</taxon>
    </lineage>
</organism>
<dbReference type="AlphaFoldDB" id="A0A3S2XN65"/>
<sequence length="297" mass="31612">MPISHRQVEVFRAVMQAGGVTAAAQALHSSQPTLSREIGLMEQRLGYSLFERVGARLKPTAAALALFDSVQRHYQGLAQVQAQARALGRAEAQPFELLAQPALAHALVPSALAACPAAADAAVSITPAESPVLEAWMSEQRFDLALTERADAPSGCRAEVLADLDEVAVLPAGHALASRARLALSDFADQPFVSLADDDPYRAEIDQLFEQAAVGRRMRLQTHSAVAVCALVAQGLGVAVVNPLTALACASERLVVRPLNVRIPFRVTLLTPLHRPVHRVAAPLADALRAQLRSMTA</sequence>
<dbReference type="Gene3D" id="3.40.190.10">
    <property type="entry name" value="Periplasmic binding protein-like II"/>
    <property type="match status" value="2"/>
</dbReference>
<dbReference type="PROSITE" id="PS50931">
    <property type="entry name" value="HTH_LYSR"/>
    <property type="match status" value="1"/>
</dbReference>
<accession>A0A3S2XN65</accession>
<evidence type="ECO:0000256" key="1">
    <source>
        <dbReference type="ARBA" id="ARBA00009437"/>
    </source>
</evidence>
<evidence type="ECO:0000313" key="7">
    <source>
        <dbReference type="Proteomes" id="UP000288587"/>
    </source>
</evidence>
<keyword evidence="4" id="KW-0804">Transcription</keyword>
<dbReference type="PANTHER" id="PTHR30427:SF1">
    <property type="entry name" value="TRANSCRIPTIONAL ACTIVATOR PROTEIN LYSR"/>
    <property type="match status" value="1"/>
</dbReference>
<dbReference type="PRINTS" id="PR00039">
    <property type="entry name" value="HTHLYSR"/>
</dbReference>
<gene>
    <name evidence="6" type="ORF">EOD73_15990</name>
</gene>
<evidence type="ECO:0000256" key="2">
    <source>
        <dbReference type="ARBA" id="ARBA00023015"/>
    </source>
</evidence>